<dbReference type="AlphaFoldDB" id="A0A090RT41"/>
<dbReference type="STRING" id="990268.JCM19235_6291"/>
<protein>
    <submittedName>
        <fullName evidence="1">Uncharacterized protein</fullName>
    </submittedName>
</protein>
<reference evidence="1 2" key="1">
    <citation type="submission" date="2014-09" db="EMBL/GenBank/DDBJ databases">
        <title>Vibrio maritimus JCM 19235. (C45) whole genome shotgun sequence.</title>
        <authorList>
            <person name="Sawabe T."/>
            <person name="Meirelles P."/>
            <person name="Nakanishi M."/>
            <person name="Sayaka M."/>
            <person name="Hattori M."/>
            <person name="Ohkuma M."/>
        </authorList>
    </citation>
    <scope>NUCLEOTIDE SEQUENCE [LARGE SCALE GENOMIC DNA]</scope>
    <source>
        <strain evidence="2">JCM19235</strain>
    </source>
</reference>
<accession>A0A090RT41</accession>
<dbReference type="Proteomes" id="UP000029228">
    <property type="component" value="Unassembled WGS sequence"/>
</dbReference>
<gene>
    <name evidence="1" type="ORF">JCM19235_6291</name>
</gene>
<name>A0A090RT41_9VIBR</name>
<proteinExistence type="predicted"/>
<sequence>MADSLAFEFVFAKATADSKWQLLEAPTRYPSERSLDQISVLWERMLGDQGIDANLQRVAYNKAREHQE</sequence>
<organism evidence="1 2">
    <name type="scientific">Vibrio maritimus</name>
    <dbReference type="NCBI Taxonomy" id="990268"/>
    <lineage>
        <taxon>Bacteria</taxon>
        <taxon>Pseudomonadati</taxon>
        <taxon>Pseudomonadota</taxon>
        <taxon>Gammaproteobacteria</taxon>
        <taxon>Vibrionales</taxon>
        <taxon>Vibrionaceae</taxon>
        <taxon>Vibrio</taxon>
    </lineage>
</organism>
<keyword evidence="2" id="KW-1185">Reference proteome</keyword>
<dbReference type="EMBL" id="BBMR01000002">
    <property type="protein sequence ID" value="GAL17738.1"/>
    <property type="molecule type" value="Genomic_DNA"/>
</dbReference>
<comment type="caution">
    <text evidence="1">The sequence shown here is derived from an EMBL/GenBank/DDBJ whole genome shotgun (WGS) entry which is preliminary data.</text>
</comment>
<evidence type="ECO:0000313" key="1">
    <source>
        <dbReference type="EMBL" id="GAL17738.1"/>
    </source>
</evidence>
<evidence type="ECO:0000313" key="2">
    <source>
        <dbReference type="Proteomes" id="UP000029228"/>
    </source>
</evidence>